<dbReference type="PANTHER" id="PTHR12302:SF3">
    <property type="entry name" value="SERINE_THREONINE-PROTEIN KINASE 31"/>
    <property type="match status" value="1"/>
</dbReference>
<evidence type="ECO:0000256" key="2">
    <source>
        <dbReference type="ARBA" id="ARBA00022759"/>
    </source>
</evidence>
<keyword evidence="5" id="KW-0472">Membrane</keyword>
<dbReference type="PROSITE" id="PS01284">
    <property type="entry name" value="TNASE_2"/>
    <property type="match status" value="1"/>
</dbReference>
<dbReference type="InterPro" id="IPR002071">
    <property type="entry name" value="Thermonucl_AS"/>
</dbReference>
<feature type="transmembrane region" description="Helical" evidence="5">
    <location>
        <begin position="6"/>
        <end position="32"/>
    </location>
</feature>
<keyword evidence="1" id="KW-0540">Nuclease</keyword>
<evidence type="ECO:0000256" key="5">
    <source>
        <dbReference type="SAM" id="Phobius"/>
    </source>
</evidence>
<keyword evidence="3" id="KW-0378">Hydrolase</keyword>
<dbReference type="InterPro" id="IPR016071">
    <property type="entry name" value="Staphylococal_nuclease_OB-fold"/>
</dbReference>
<dbReference type="SMART" id="SM00318">
    <property type="entry name" value="SNc"/>
    <property type="match status" value="1"/>
</dbReference>
<organism evidence="7 8">
    <name type="scientific">Acinetobacter celticus</name>
    <dbReference type="NCBI Taxonomy" id="1891224"/>
    <lineage>
        <taxon>Bacteria</taxon>
        <taxon>Pseudomonadati</taxon>
        <taxon>Pseudomonadota</taxon>
        <taxon>Gammaproteobacteria</taxon>
        <taxon>Moraxellales</taxon>
        <taxon>Moraxellaceae</taxon>
        <taxon>Acinetobacter</taxon>
    </lineage>
</organism>
<reference evidence="7 8" key="1">
    <citation type="submission" date="2016-07" db="EMBL/GenBank/DDBJ databases">
        <title>Acinetobacter sp. ANC 4603.</title>
        <authorList>
            <person name="Radolfova-Krizova L."/>
            <person name="Nemec A."/>
        </authorList>
    </citation>
    <scope>NUCLEOTIDE SEQUENCE [LARGE SCALE GENOMIC DNA]</scope>
    <source>
        <strain evidence="7 8">ANC 4603</strain>
    </source>
</reference>
<dbReference type="GO" id="GO:0003676">
    <property type="term" value="F:nucleic acid binding"/>
    <property type="evidence" value="ECO:0007669"/>
    <property type="project" value="InterPro"/>
</dbReference>
<keyword evidence="8" id="KW-1185">Reference proteome</keyword>
<keyword evidence="2" id="KW-0255">Endonuclease</keyword>
<dbReference type="RefSeq" id="WP_068887863.1">
    <property type="nucleotide sequence ID" value="NZ_CBCRUU010000012.1"/>
</dbReference>
<keyword evidence="5" id="KW-1133">Transmembrane helix</keyword>
<dbReference type="AlphaFoldDB" id="A0A1C3CV22"/>
<evidence type="ECO:0000256" key="3">
    <source>
        <dbReference type="ARBA" id="ARBA00022801"/>
    </source>
</evidence>
<dbReference type="STRING" id="1891224.BBP83_08410"/>
<dbReference type="PROSITE" id="PS50830">
    <property type="entry name" value="TNASE_3"/>
    <property type="match status" value="1"/>
</dbReference>
<dbReference type="OrthoDB" id="9805504at2"/>
<accession>A0A1C3CV22</accession>
<dbReference type="Proteomes" id="UP000186553">
    <property type="component" value="Unassembled WGS sequence"/>
</dbReference>
<dbReference type="Gene3D" id="2.40.50.90">
    <property type="match status" value="1"/>
</dbReference>
<comment type="caution">
    <text evidence="7">The sequence shown here is derived from an EMBL/GenBank/DDBJ whole genome shotgun (WGS) entry which is preliminary data.</text>
</comment>
<dbReference type="EMBL" id="MBDL01000010">
    <property type="protein sequence ID" value="ODA12582.1"/>
    <property type="molecule type" value="Genomic_DNA"/>
</dbReference>
<dbReference type="PANTHER" id="PTHR12302">
    <property type="entry name" value="EBNA2 BINDING PROTEIN P100"/>
    <property type="match status" value="1"/>
</dbReference>
<proteinExistence type="predicted"/>
<name>A0A1C3CV22_9GAMM</name>
<evidence type="ECO:0000259" key="6">
    <source>
        <dbReference type="PROSITE" id="PS50830"/>
    </source>
</evidence>
<feature type="region of interest" description="Disordered" evidence="4">
    <location>
        <begin position="161"/>
        <end position="184"/>
    </location>
</feature>
<protein>
    <submittedName>
        <fullName evidence="7">Nuclease</fullName>
    </submittedName>
</protein>
<evidence type="ECO:0000256" key="4">
    <source>
        <dbReference type="SAM" id="MobiDB-lite"/>
    </source>
</evidence>
<evidence type="ECO:0000313" key="8">
    <source>
        <dbReference type="Proteomes" id="UP000186553"/>
    </source>
</evidence>
<dbReference type="GO" id="GO:0016787">
    <property type="term" value="F:hydrolase activity"/>
    <property type="evidence" value="ECO:0007669"/>
    <property type="project" value="UniProtKB-KW"/>
</dbReference>
<sequence length="184" mass="21852">MLSNLSPGWLIALGMMLCVLVLFIFHKIYIFLAELFKPFKKGKSYWCRVISISDGDTLTCTRLNIRRSQTKLRFAYVDAPESSQTYGKESQRIVKTMIYKKLVRVKITDVDRYGRCVGVIYRYRRNVNEEMVKRGAAWVYEEYIRDKKQLKHMMALQDHARKHKKGLWKNSKPMRPSVYRKQSK</sequence>
<dbReference type="InterPro" id="IPR035437">
    <property type="entry name" value="SNase_OB-fold_sf"/>
</dbReference>
<gene>
    <name evidence="7" type="ORF">BBP83_08410</name>
</gene>
<dbReference type="SUPFAM" id="SSF50199">
    <property type="entry name" value="Staphylococcal nuclease"/>
    <property type="match status" value="1"/>
</dbReference>
<feature type="domain" description="TNase-like" evidence="6">
    <location>
        <begin position="43"/>
        <end position="170"/>
    </location>
</feature>
<keyword evidence="5" id="KW-0812">Transmembrane</keyword>
<evidence type="ECO:0000313" key="7">
    <source>
        <dbReference type="EMBL" id="ODA12582.1"/>
    </source>
</evidence>
<dbReference type="Pfam" id="PF00565">
    <property type="entry name" value="SNase"/>
    <property type="match status" value="1"/>
</dbReference>
<evidence type="ECO:0000256" key="1">
    <source>
        <dbReference type="ARBA" id="ARBA00022722"/>
    </source>
</evidence>
<dbReference type="GO" id="GO:0004519">
    <property type="term" value="F:endonuclease activity"/>
    <property type="evidence" value="ECO:0007669"/>
    <property type="project" value="UniProtKB-KW"/>
</dbReference>